<organism evidence="1 2">
    <name type="scientific">Buttiauxella selenatireducens</name>
    <dbReference type="NCBI Taxonomy" id="3073902"/>
    <lineage>
        <taxon>Bacteria</taxon>
        <taxon>Pseudomonadati</taxon>
        <taxon>Pseudomonadota</taxon>
        <taxon>Gammaproteobacteria</taxon>
        <taxon>Enterobacterales</taxon>
        <taxon>Enterobacteriaceae</taxon>
        <taxon>Buttiauxella</taxon>
    </lineage>
</organism>
<reference evidence="1 2" key="1">
    <citation type="submission" date="2023-09" db="EMBL/GenBank/DDBJ databases">
        <title>Buttiauxella selenatireducens sp. nov., isolated from the rhizosphere of Cardamine hupingshanesis.</title>
        <authorList>
            <person name="Zhang S."/>
            <person name="Xu Z."/>
            <person name="Wang H."/>
            <person name="Guo Y."/>
        </authorList>
    </citation>
    <scope>NUCLEOTIDE SEQUENCE [LARGE SCALE GENOMIC DNA]</scope>
    <source>
        <strain evidence="1 2">R73</strain>
    </source>
</reference>
<name>A0ABY9S6X7_9ENTR</name>
<protein>
    <submittedName>
        <fullName evidence="1">Uncharacterized protein</fullName>
    </submittedName>
</protein>
<dbReference type="Proteomes" id="UP001246690">
    <property type="component" value="Chromosome"/>
</dbReference>
<dbReference type="EMBL" id="CP133838">
    <property type="protein sequence ID" value="WMY73119.1"/>
    <property type="molecule type" value="Genomic_DNA"/>
</dbReference>
<evidence type="ECO:0000313" key="1">
    <source>
        <dbReference type="EMBL" id="WMY73119.1"/>
    </source>
</evidence>
<dbReference type="RefSeq" id="WP_309875369.1">
    <property type="nucleotide sequence ID" value="NZ_CP133838.1"/>
</dbReference>
<evidence type="ECO:0000313" key="2">
    <source>
        <dbReference type="Proteomes" id="UP001246690"/>
    </source>
</evidence>
<proteinExistence type="predicted"/>
<gene>
    <name evidence="1" type="ORF">RHD99_16835</name>
</gene>
<accession>A0ABY9S6X7</accession>
<sequence>MVKICHRNYFQGELHQSTQAFRMDNCQGLDHQEKYCFLSTIPCFTTGLLLLFSREIKFYTVTNFLWPSMANGRNIHQNQWPVKYLNKQVQQDYRIIKLRDMVRNG</sequence>
<keyword evidence="2" id="KW-1185">Reference proteome</keyword>